<dbReference type="Gene3D" id="3.30.70.2760">
    <property type="match status" value="1"/>
</dbReference>
<dbReference type="InterPro" id="IPR036056">
    <property type="entry name" value="Fibrinogen-like_C"/>
</dbReference>
<dbReference type="SMART" id="SM00186">
    <property type="entry name" value="FBG"/>
    <property type="match status" value="1"/>
</dbReference>
<dbReference type="GO" id="GO:0005634">
    <property type="term" value="C:nucleus"/>
    <property type="evidence" value="ECO:0007669"/>
    <property type="project" value="TreeGrafter"/>
</dbReference>
<dbReference type="AlphaFoldDB" id="A0A8B6HTU1"/>
<sequence>RGPFSHLFDGKFIPAVIPNSKWKHEDASVMMFDYLIKKHNLKGEFKKYDLVDQDIKFIKEQIAGPKQNGERAADNEQPSAGVKREEIDWPYLGREHKKGFLYEIVANKRNGIDVDRWDYFARDCYGLGIKNTFDHSRFMKFARVLKVEDEYQICSRDKEAETLYGMFQIRATLHRRAYQHRVCDAIEAIFTHSIQVFLSGFRQGVLDAFIAANHIGIIPGKDGKLKKLSECIDDPEAYTNLTDSIFHVILMSADKNLEKSRKILQRIMHRKLYACVGETTPTEGESYGKSSKIKAEIMSYIPPQSEGELLSDDLYVDLVYLDYGSKSKNPMSNVRFYNKREVTKPVRIEKNQVSLMLPTVFAEQIIRLYCKKNDNKSLMMASECFQKWCRDNNHLSQIKNQNVFFYEPQSCYIEGHYVFWLKFLVKFQTSSLSVPGEDNSGNAGDSLASHNGVGFSTFDNDNDVSNYNNAEEWHGGWWYSSNEISSNLHGKYIFGEADRLREGFFWGT</sequence>
<dbReference type="GO" id="GO:0051607">
    <property type="term" value="P:defense response to virus"/>
    <property type="evidence" value="ECO:0007669"/>
    <property type="project" value="TreeGrafter"/>
</dbReference>
<gene>
    <name evidence="2" type="ORF">MGAL_10B077215</name>
</gene>
<keyword evidence="3" id="KW-1185">Reference proteome</keyword>
<dbReference type="EMBL" id="UYJE01010568">
    <property type="protein sequence ID" value="VDI84336.1"/>
    <property type="molecule type" value="Genomic_DNA"/>
</dbReference>
<evidence type="ECO:0000313" key="3">
    <source>
        <dbReference type="Proteomes" id="UP000596742"/>
    </source>
</evidence>
<dbReference type="GO" id="GO:0008832">
    <property type="term" value="F:dGTPase activity"/>
    <property type="evidence" value="ECO:0007669"/>
    <property type="project" value="TreeGrafter"/>
</dbReference>
<feature type="non-terminal residue" evidence="2">
    <location>
        <position position="508"/>
    </location>
</feature>
<proteinExistence type="predicted"/>
<dbReference type="Proteomes" id="UP000596742">
    <property type="component" value="Unassembled WGS sequence"/>
</dbReference>
<comment type="caution">
    <text evidence="2">The sequence shown here is derived from an EMBL/GenBank/DDBJ whole genome shotgun (WGS) entry which is preliminary data.</text>
</comment>
<dbReference type="PANTHER" id="PTHR11373">
    <property type="entry name" value="DEOXYNUCLEOSIDE TRIPHOSPHATE TRIPHOSPHOHYDROLASE"/>
    <property type="match status" value="1"/>
</dbReference>
<dbReference type="Gene3D" id="1.10.3210.10">
    <property type="entry name" value="Hypothetical protein af1432"/>
    <property type="match status" value="1"/>
</dbReference>
<dbReference type="PANTHER" id="PTHR11373:SF4">
    <property type="entry name" value="DEOXYNUCLEOSIDE TRIPHOSPHATE TRIPHOSPHOHYDROLASE SAMHD1"/>
    <property type="match status" value="1"/>
</dbReference>
<dbReference type="OrthoDB" id="9991235at2759"/>
<name>A0A8B6HTU1_MYTGA</name>
<accession>A0A8B6HTU1</accession>
<dbReference type="SUPFAM" id="SSF56496">
    <property type="entry name" value="Fibrinogen C-terminal domain-like"/>
    <property type="match status" value="1"/>
</dbReference>
<dbReference type="GO" id="GO:0006203">
    <property type="term" value="P:dGTP catabolic process"/>
    <property type="evidence" value="ECO:0007669"/>
    <property type="project" value="TreeGrafter"/>
</dbReference>
<dbReference type="GO" id="GO:0045088">
    <property type="term" value="P:regulation of innate immune response"/>
    <property type="evidence" value="ECO:0007669"/>
    <property type="project" value="TreeGrafter"/>
</dbReference>
<reference evidence="2" key="1">
    <citation type="submission" date="2018-11" db="EMBL/GenBank/DDBJ databases">
        <authorList>
            <person name="Alioto T."/>
            <person name="Alioto T."/>
        </authorList>
    </citation>
    <scope>NUCLEOTIDE SEQUENCE</scope>
</reference>
<organism evidence="2 3">
    <name type="scientific">Mytilus galloprovincialis</name>
    <name type="common">Mediterranean mussel</name>
    <dbReference type="NCBI Taxonomy" id="29158"/>
    <lineage>
        <taxon>Eukaryota</taxon>
        <taxon>Metazoa</taxon>
        <taxon>Spiralia</taxon>
        <taxon>Lophotrochozoa</taxon>
        <taxon>Mollusca</taxon>
        <taxon>Bivalvia</taxon>
        <taxon>Autobranchia</taxon>
        <taxon>Pteriomorphia</taxon>
        <taxon>Mytilida</taxon>
        <taxon>Mytiloidea</taxon>
        <taxon>Mytilidae</taxon>
        <taxon>Mytilinae</taxon>
        <taxon>Mytilus</taxon>
    </lineage>
</organism>
<dbReference type="Gene3D" id="4.10.530.10">
    <property type="entry name" value="Gamma-fibrinogen Carboxyl Terminal Fragment, domain 2"/>
    <property type="match status" value="1"/>
</dbReference>
<dbReference type="PROSITE" id="PS51406">
    <property type="entry name" value="FIBRINOGEN_C_2"/>
    <property type="match status" value="1"/>
</dbReference>
<dbReference type="InterPro" id="IPR002181">
    <property type="entry name" value="Fibrinogen_a/b/g_C_dom"/>
</dbReference>
<protein>
    <recommendedName>
        <fullName evidence="1">Fibrinogen C-terminal domain-containing protein</fullName>
    </recommendedName>
</protein>
<dbReference type="Pfam" id="PF00147">
    <property type="entry name" value="Fibrinogen_C"/>
    <property type="match status" value="1"/>
</dbReference>
<evidence type="ECO:0000259" key="1">
    <source>
        <dbReference type="PROSITE" id="PS51406"/>
    </source>
</evidence>
<dbReference type="SUPFAM" id="SSF109604">
    <property type="entry name" value="HD-domain/PDEase-like"/>
    <property type="match status" value="1"/>
</dbReference>
<feature type="domain" description="Fibrinogen C-terminal" evidence="1">
    <location>
        <begin position="440"/>
        <end position="508"/>
    </location>
</feature>
<dbReference type="InterPro" id="IPR050135">
    <property type="entry name" value="dGTPase-like"/>
</dbReference>
<evidence type="ECO:0000313" key="2">
    <source>
        <dbReference type="EMBL" id="VDI84336.1"/>
    </source>
</evidence>